<dbReference type="Pfam" id="PF00646">
    <property type="entry name" value="F-box"/>
    <property type="match status" value="1"/>
</dbReference>
<dbReference type="PROSITE" id="PS50181">
    <property type="entry name" value="FBOX"/>
    <property type="match status" value="1"/>
</dbReference>
<dbReference type="InterPro" id="IPR036047">
    <property type="entry name" value="F-box-like_dom_sf"/>
</dbReference>
<dbReference type="InterPro" id="IPR050232">
    <property type="entry name" value="FBL13/AtMIF1-like"/>
</dbReference>
<feature type="domain" description="F-box" evidence="1">
    <location>
        <begin position="9"/>
        <end position="62"/>
    </location>
</feature>
<dbReference type="RefSeq" id="XP_022734037.1">
    <property type="nucleotide sequence ID" value="XM_022878302.1"/>
</dbReference>
<reference evidence="3" key="1">
    <citation type="submission" date="2025-08" db="UniProtKB">
        <authorList>
            <consortium name="RefSeq"/>
        </authorList>
    </citation>
    <scope>IDENTIFICATION</scope>
    <source>
        <tissue evidence="3">Fruit stalk</tissue>
    </source>
</reference>
<dbReference type="InterPro" id="IPR006566">
    <property type="entry name" value="FBD"/>
</dbReference>
<dbReference type="KEGG" id="dzi:111287638"/>
<protein>
    <submittedName>
        <fullName evidence="3">F-box/LRR-repeat protein At4g14103-like</fullName>
    </submittedName>
</protein>
<dbReference type="Gene3D" id="1.20.1280.50">
    <property type="match status" value="1"/>
</dbReference>
<dbReference type="PANTHER" id="PTHR31900:SF34">
    <property type="entry name" value="EMB|CAB62440.1-RELATED"/>
    <property type="match status" value="1"/>
</dbReference>
<evidence type="ECO:0000313" key="2">
    <source>
        <dbReference type="Proteomes" id="UP000515121"/>
    </source>
</evidence>
<dbReference type="Pfam" id="PF08387">
    <property type="entry name" value="FBD"/>
    <property type="match status" value="1"/>
</dbReference>
<accession>A0A6P5Y0Q0</accession>
<evidence type="ECO:0000259" key="1">
    <source>
        <dbReference type="PROSITE" id="PS50181"/>
    </source>
</evidence>
<dbReference type="SMART" id="SM00256">
    <property type="entry name" value="FBOX"/>
    <property type="match status" value="1"/>
</dbReference>
<dbReference type="SUPFAM" id="SSF52047">
    <property type="entry name" value="RNI-like"/>
    <property type="match status" value="1"/>
</dbReference>
<dbReference type="InterPro" id="IPR053781">
    <property type="entry name" value="F-box_AtFBL13-like"/>
</dbReference>
<sequence>MDTRKVGKEDFISKLPNDVVAHILSYLNTKEAVQTAVLSRRWRYLWTYIHSLNFNDFHIREMEGRNQVFMDFVDRVLGLRGSRNIQTFTLGFYDFRRQNDLLRVNAWINYALCCNVKELDLFLLLEYEERIPVRLPENFSSCESLVALKLRTDFVFTIPSTITCFPSLKVLRVDAKHPDCEFLSTLFCRCPVLEDLFIYVNDLGQDGDDQVEHTFTISIPTLKRLKIDICRRFENFSDQKFIIQTPNLVYLTIQDDSMAYFVIDEIPSLLEAKVSIGHSTFFYKDQVSQQEAHRLLMGILKGIRNAKFLNLSASTTAALSYAVDDDLPTFLFMLRLEMGIDHFFGWKSLPHFLRNSPILEFLVLERVTFDEAGGELDVEDNFGWIPPMPQPYCLLQHLKEIKMRYLWALEDEAEVVKYLLENGKVLEKMSFMFDEDSSEEELNADMIEEFPRGSEKCVIEFD</sequence>
<dbReference type="CDD" id="cd22160">
    <property type="entry name" value="F-box_AtFBL13-like"/>
    <property type="match status" value="1"/>
</dbReference>
<dbReference type="InterPro" id="IPR032675">
    <property type="entry name" value="LRR_dom_sf"/>
</dbReference>
<dbReference type="OrthoDB" id="1298252at2759"/>
<organism evidence="2 3">
    <name type="scientific">Durio zibethinus</name>
    <name type="common">Durian</name>
    <dbReference type="NCBI Taxonomy" id="66656"/>
    <lineage>
        <taxon>Eukaryota</taxon>
        <taxon>Viridiplantae</taxon>
        <taxon>Streptophyta</taxon>
        <taxon>Embryophyta</taxon>
        <taxon>Tracheophyta</taxon>
        <taxon>Spermatophyta</taxon>
        <taxon>Magnoliopsida</taxon>
        <taxon>eudicotyledons</taxon>
        <taxon>Gunneridae</taxon>
        <taxon>Pentapetalae</taxon>
        <taxon>rosids</taxon>
        <taxon>malvids</taxon>
        <taxon>Malvales</taxon>
        <taxon>Malvaceae</taxon>
        <taxon>Helicteroideae</taxon>
        <taxon>Durio</taxon>
    </lineage>
</organism>
<dbReference type="InterPro" id="IPR001810">
    <property type="entry name" value="F-box_dom"/>
</dbReference>
<dbReference type="SMART" id="SM00579">
    <property type="entry name" value="FBD"/>
    <property type="match status" value="1"/>
</dbReference>
<keyword evidence="2" id="KW-1185">Reference proteome</keyword>
<name>A0A6P5Y0Q0_DURZI</name>
<dbReference type="SUPFAM" id="SSF81383">
    <property type="entry name" value="F-box domain"/>
    <property type="match status" value="1"/>
</dbReference>
<evidence type="ECO:0000313" key="3">
    <source>
        <dbReference type="RefSeq" id="XP_022734037.1"/>
    </source>
</evidence>
<dbReference type="AlphaFoldDB" id="A0A6P5Y0Q0"/>
<gene>
    <name evidence="3" type="primary">LOC111287638</name>
</gene>
<proteinExistence type="predicted"/>
<dbReference type="Gene3D" id="3.80.10.10">
    <property type="entry name" value="Ribonuclease Inhibitor"/>
    <property type="match status" value="1"/>
</dbReference>
<dbReference type="PANTHER" id="PTHR31900">
    <property type="entry name" value="F-BOX/RNI SUPERFAMILY PROTEIN-RELATED"/>
    <property type="match status" value="1"/>
</dbReference>
<dbReference type="Pfam" id="PF24758">
    <property type="entry name" value="LRR_At5g56370"/>
    <property type="match status" value="1"/>
</dbReference>
<dbReference type="InterPro" id="IPR055411">
    <property type="entry name" value="LRR_FXL15/At3g58940/PEG3-like"/>
</dbReference>
<dbReference type="GeneID" id="111287638"/>
<dbReference type="Proteomes" id="UP000515121">
    <property type="component" value="Unplaced"/>
</dbReference>